<feature type="compositionally biased region" description="Polar residues" evidence="2">
    <location>
        <begin position="333"/>
        <end position="383"/>
    </location>
</feature>
<keyword evidence="1" id="KW-0479">Metal-binding</keyword>
<proteinExistence type="predicted"/>
<feature type="compositionally biased region" description="Low complexity" evidence="2">
    <location>
        <begin position="590"/>
        <end position="601"/>
    </location>
</feature>
<dbReference type="AlphaFoldDB" id="A0AAP0S3I8"/>
<dbReference type="GO" id="GO:0003676">
    <property type="term" value="F:nucleic acid binding"/>
    <property type="evidence" value="ECO:0007669"/>
    <property type="project" value="InterPro"/>
</dbReference>
<comment type="caution">
    <text evidence="4">The sequence shown here is derived from an EMBL/GenBank/DDBJ whole genome shotgun (WGS) entry which is preliminary data.</text>
</comment>
<feature type="region of interest" description="Disordered" evidence="2">
    <location>
        <begin position="589"/>
        <end position="649"/>
    </location>
</feature>
<dbReference type="InterPro" id="IPR001878">
    <property type="entry name" value="Znf_CCHC"/>
</dbReference>
<feature type="compositionally biased region" description="Low complexity" evidence="2">
    <location>
        <begin position="416"/>
        <end position="429"/>
    </location>
</feature>
<dbReference type="Proteomes" id="UP001415857">
    <property type="component" value="Unassembled WGS sequence"/>
</dbReference>
<feature type="region of interest" description="Disordered" evidence="2">
    <location>
        <begin position="284"/>
        <end position="435"/>
    </location>
</feature>
<dbReference type="PANTHER" id="PTHR31286:SF99">
    <property type="entry name" value="DUF4283 DOMAIN-CONTAINING PROTEIN"/>
    <property type="match status" value="1"/>
</dbReference>
<evidence type="ECO:0000256" key="1">
    <source>
        <dbReference type="PROSITE-ProRule" id="PRU00047"/>
    </source>
</evidence>
<keyword evidence="1" id="KW-0863">Zinc-finger</keyword>
<dbReference type="Pfam" id="PF14111">
    <property type="entry name" value="DUF4283"/>
    <property type="match status" value="1"/>
</dbReference>
<feature type="region of interest" description="Disordered" evidence="2">
    <location>
        <begin position="697"/>
        <end position="734"/>
    </location>
</feature>
<dbReference type="PANTHER" id="PTHR31286">
    <property type="entry name" value="GLYCINE-RICH CELL WALL STRUCTURAL PROTEIN 1.8-LIKE"/>
    <property type="match status" value="1"/>
</dbReference>
<dbReference type="InterPro" id="IPR025836">
    <property type="entry name" value="Zn_knuckle_CX2CX4HX4C"/>
</dbReference>
<gene>
    <name evidence="4" type="ORF">L1049_008356</name>
</gene>
<feature type="compositionally biased region" description="Low complexity" evidence="2">
    <location>
        <begin position="1"/>
        <end position="15"/>
    </location>
</feature>
<dbReference type="InterPro" id="IPR025558">
    <property type="entry name" value="DUF4283"/>
</dbReference>
<dbReference type="SUPFAM" id="SSF57756">
    <property type="entry name" value="Retrovirus zinc finger-like domains"/>
    <property type="match status" value="1"/>
</dbReference>
<dbReference type="PROSITE" id="PS50158">
    <property type="entry name" value="ZF_CCHC"/>
    <property type="match status" value="1"/>
</dbReference>
<feature type="domain" description="CCHC-type" evidence="3">
    <location>
        <begin position="272"/>
        <end position="287"/>
    </location>
</feature>
<dbReference type="EMBL" id="JBBPBK010000002">
    <property type="protein sequence ID" value="KAK9290190.1"/>
    <property type="molecule type" value="Genomic_DNA"/>
</dbReference>
<protein>
    <recommendedName>
        <fullName evidence="3">CCHC-type domain-containing protein</fullName>
    </recommendedName>
</protein>
<dbReference type="Pfam" id="PF14392">
    <property type="entry name" value="zf-CCHC_4"/>
    <property type="match status" value="1"/>
</dbReference>
<dbReference type="GO" id="GO:0008270">
    <property type="term" value="F:zinc ion binding"/>
    <property type="evidence" value="ECO:0007669"/>
    <property type="project" value="UniProtKB-KW"/>
</dbReference>
<reference evidence="4 5" key="1">
    <citation type="journal article" date="2024" name="Plant J.">
        <title>Genome sequences and population genomics reveal climatic adaptation and genomic divergence between two closely related sweetgum species.</title>
        <authorList>
            <person name="Xu W.Q."/>
            <person name="Ren C.Q."/>
            <person name="Zhang X.Y."/>
            <person name="Comes H.P."/>
            <person name="Liu X.H."/>
            <person name="Li Y.G."/>
            <person name="Kettle C.J."/>
            <person name="Jalonen R."/>
            <person name="Gaisberger H."/>
            <person name="Ma Y.Z."/>
            <person name="Qiu Y.X."/>
        </authorList>
    </citation>
    <scope>NUCLEOTIDE SEQUENCE [LARGE SCALE GENOMIC DNA]</scope>
    <source>
        <strain evidence="4">Hangzhou</strain>
    </source>
</reference>
<feature type="region of interest" description="Disordered" evidence="2">
    <location>
        <begin position="1"/>
        <end position="31"/>
    </location>
</feature>
<dbReference type="InterPro" id="IPR040256">
    <property type="entry name" value="At4g02000-like"/>
</dbReference>
<feature type="compositionally biased region" description="Low complexity" evidence="2">
    <location>
        <begin position="287"/>
        <end position="305"/>
    </location>
</feature>
<keyword evidence="5" id="KW-1185">Reference proteome</keyword>
<accession>A0AAP0S3I8</accession>
<feature type="region of interest" description="Disordered" evidence="2">
    <location>
        <begin position="453"/>
        <end position="527"/>
    </location>
</feature>
<sequence length="789" mass="86055">MSSLLSPSDFPSLDPSRQKPPDPPFFLSTTQPNLVPLHHQSASTPSRELSFKDKLLGSFGSPLGLGNSMSTMDCEEEVYSDPESEDDSPPRVRLSAAIKKRIRSPWRNCLIIKVFGKSYGYKSLLRRLHGIWRPQGPLSLVDLGYDYYLVRLSNHADYSHSLEDGPWFVGEHYLSVRRWEPEFKPSSAQISFVAVWARVPELPIEFFDPGILQQIGILLGQPIRIDTATSTMARGRYARICVQIDITQPLVHHILIGSFRQTVTYENLPSFCFSCGRVGHVKDHCPQSTSTVTSTTQDSSVDVTSEQSPHPPVVTTDTYGPWMLVTRRRSKNRPNPTGQPSKNSTPVQGSSSKTTVPSDTGPSSAFSSLPISRPNKISTSQPPTWHPKSVPNHSKANRTPHDTTNAAPRHESSGILSSPPETTSLPLPTIRSDQGSHKISTTLQPLIDSPMTNHHVLHSQKPPMQHRPVYNTESTSKILPPSSPTASLALVSSSASSSILSPPSSQPISTDGQLRRLPLRPDSSPLPIRPFRQQLLIHSEPHFPCHSSSRSRPSCTITPLESEDLDAAHSTLSIPSTELAKLDATTNTFSLSPINNPLSSPTTFTTGSAARDPPPSPSSPHPSCTLDVSFPLTSPVSRDPPDDPSILVSLFSPDDAMDWNPATGNLSLGDSSLSRPSPSESQFTPSAILLSTLSGLPTDPTSPPSSITYTLLPPSRPGPHRCSHRNRPRPSYGSKALSENVNLVVSLPTIRKHMKTELVNSCANQNNTAVKGQFGLTQPSHNKWDCNCK</sequence>
<organism evidence="4 5">
    <name type="scientific">Liquidambar formosana</name>
    <name type="common">Formosan gum</name>
    <dbReference type="NCBI Taxonomy" id="63359"/>
    <lineage>
        <taxon>Eukaryota</taxon>
        <taxon>Viridiplantae</taxon>
        <taxon>Streptophyta</taxon>
        <taxon>Embryophyta</taxon>
        <taxon>Tracheophyta</taxon>
        <taxon>Spermatophyta</taxon>
        <taxon>Magnoliopsida</taxon>
        <taxon>eudicotyledons</taxon>
        <taxon>Gunneridae</taxon>
        <taxon>Pentapetalae</taxon>
        <taxon>Saxifragales</taxon>
        <taxon>Altingiaceae</taxon>
        <taxon>Liquidambar</taxon>
    </lineage>
</organism>
<feature type="compositionally biased region" description="Low complexity" evidence="2">
    <location>
        <begin position="697"/>
        <end position="713"/>
    </location>
</feature>
<evidence type="ECO:0000256" key="2">
    <source>
        <dbReference type="SAM" id="MobiDB-lite"/>
    </source>
</evidence>
<evidence type="ECO:0000313" key="5">
    <source>
        <dbReference type="Proteomes" id="UP001415857"/>
    </source>
</evidence>
<name>A0AAP0S3I8_LIQFO</name>
<evidence type="ECO:0000313" key="4">
    <source>
        <dbReference type="EMBL" id="KAK9290190.1"/>
    </source>
</evidence>
<dbReference type="InterPro" id="IPR036875">
    <property type="entry name" value="Znf_CCHC_sf"/>
</dbReference>
<feature type="compositionally biased region" description="Low complexity" evidence="2">
    <location>
        <begin position="478"/>
        <end position="509"/>
    </location>
</feature>
<evidence type="ECO:0000259" key="3">
    <source>
        <dbReference type="PROSITE" id="PS50158"/>
    </source>
</evidence>
<keyword evidence="1" id="KW-0862">Zinc</keyword>
<feature type="compositionally biased region" description="Basic residues" evidence="2">
    <location>
        <begin position="718"/>
        <end position="728"/>
    </location>
</feature>